<name>A0A2Z4GFU2_9BACT</name>
<dbReference type="AlphaFoldDB" id="A0A2Z4GFU2"/>
<gene>
    <name evidence="1" type="ORF">DJ013_19620</name>
</gene>
<proteinExistence type="predicted"/>
<evidence type="ECO:0000313" key="1">
    <source>
        <dbReference type="EMBL" id="AWW00260.1"/>
    </source>
</evidence>
<reference evidence="1 2" key="1">
    <citation type="submission" date="2018-05" db="EMBL/GenBank/DDBJ databases">
        <title>Complete genome sequence of Arcticibacterium luteifluviistationis SM1504T, a cytophagaceae bacterium isolated from Arctic surface seawater.</title>
        <authorList>
            <person name="Li Y."/>
            <person name="Qin Q.-L."/>
        </authorList>
    </citation>
    <scope>NUCLEOTIDE SEQUENCE [LARGE SCALE GENOMIC DNA]</scope>
    <source>
        <strain evidence="1 2">SM1504</strain>
    </source>
</reference>
<accession>A0A2Z4GFU2</accession>
<keyword evidence="2" id="KW-1185">Reference proteome</keyword>
<dbReference type="KEGG" id="als:DJ013_19620"/>
<dbReference type="OrthoDB" id="961888at2"/>
<evidence type="ECO:0000313" key="2">
    <source>
        <dbReference type="Proteomes" id="UP000249873"/>
    </source>
</evidence>
<sequence>MKNLILVLTLFVSVNALGQKSHNECVAVFLGENMVVNEYSPRGVSKISLQTNGVLTVNLVELGDKTAVKGESIDFMLALKDKETETLTMLNRKSTKGINAGKVLENAKVGDQLVILLVDDKFALPHHSIEIIK</sequence>
<dbReference type="Proteomes" id="UP000249873">
    <property type="component" value="Chromosome"/>
</dbReference>
<protein>
    <submittedName>
        <fullName evidence="1">Uncharacterized protein</fullName>
    </submittedName>
</protein>
<dbReference type="RefSeq" id="WP_111373627.1">
    <property type="nucleotide sequence ID" value="NZ_CP029480.1"/>
</dbReference>
<organism evidence="1 2">
    <name type="scientific">Arcticibacterium luteifluviistationis</name>
    <dbReference type="NCBI Taxonomy" id="1784714"/>
    <lineage>
        <taxon>Bacteria</taxon>
        <taxon>Pseudomonadati</taxon>
        <taxon>Bacteroidota</taxon>
        <taxon>Cytophagia</taxon>
        <taxon>Cytophagales</taxon>
        <taxon>Leadbetterellaceae</taxon>
        <taxon>Arcticibacterium</taxon>
    </lineage>
</organism>
<dbReference type="EMBL" id="CP029480">
    <property type="protein sequence ID" value="AWW00260.1"/>
    <property type="molecule type" value="Genomic_DNA"/>
</dbReference>